<keyword evidence="3" id="KW-1133">Transmembrane helix</keyword>
<keyword evidence="1" id="KW-0732">Signal</keyword>
<proteinExistence type="predicted"/>
<evidence type="ECO:0000256" key="1">
    <source>
        <dbReference type="ARBA" id="ARBA00022729"/>
    </source>
</evidence>
<organism evidence="5 6">
    <name type="scientific">Williamsia herbipolensis</name>
    <dbReference type="NCBI Taxonomy" id="1603258"/>
    <lineage>
        <taxon>Bacteria</taxon>
        <taxon>Bacillati</taxon>
        <taxon>Actinomycetota</taxon>
        <taxon>Actinomycetes</taxon>
        <taxon>Mycobacteriales</taxon>
        <taxon>Nocardiaceae</taxon>
        <taxon>Williamsia</taxon>
    </lineage>
</organism>
<evidence type="ECO:0000259" key="4">
    <source>
        <dbReference type="Pfam" id="PF11611"/>
    </source>
</evidence>
<dbReference type="Pfam" id="PF11611">
    <property type="entry name" value="DUF4352"/>
    <property type="match status" value="1"/>
</dbReference>
<dbReference type="Proteomes" id="UP001432128">
    <property type="component" value="Chromosome"/>
</dbReference>
<dbReference type="InterPro" id="IPR029050">
    <property type="entry name" value="Immunoprotect_excell_Ig-like"/>
</dbReference>
<reference evidence="5 6" key="1">
    <citation type="submission" date="2022-10" db="EMBL/GenBank/DDBJ databases">
        <title>The complete genomes of actinobacterial strains from the NBC collection.</title>
        <authorList>
            <person name="Joergensen T.S."/>
            <person name="Alvarez Arevalo M."/>
            <person name="Sterndorff E.B."/>
            <person name="Faurdal D."/>
            <person name="Vuksanovic O."/>
            <person name="Mourched A.-S."/>
            <person name="Charusanti P."/>
            <person name="Shaw S."/>
            <person name="Blin K."/>
            <person name="Weber T."/>
        </authorList>
    </citation>
    <scope>NUCLEOTIDE SEQUENCE [LARGE SCALE GENOMIC DNA]</scope>
    <source>
        <strain evidence="5 6">NBC_00319</strain>
    </source>
</reference>
<dbReference type="AlphaFoldDB" id="A0AAU4K5Z5"/>
<keyword evidence="3" id="KW-0472">Membrane</keyword>
<dbReference type="RefSeq" id="WP_045823573.1">
    <property type="nucleotide sequence ID" value="NZ_CP108021.1"/>
</dbReference>
<protein>
    <submittedName>
        <fullName evidence="5">DUF4352 domain-containing protein</fullName>
    </submittedName>
</protein>
<keyword evidence="6" id="KW-1185">Reference proteome</keyword>
<dbReference type="EMBL" id="CP108021">
    <property type="protein sequence ID" value="WUM21486.1"/>
    <property type="molecule type" value="Genomic_DNA"/>
</dbReference>
<dbReference type="Gene3D" id="2.60.40.1240">
    <property type="match status" value="1"/>
</dbReference>
<dbReference type="InterPro" id="IPR029051">
    <property type="entry name" value="DUF4352"/>
</dbReference>
<dbReference type="KEGG" id="whr:OG579_06775"/>
<sequence>MSQNPPDQPQFDSSRTSPYGSPYPPPAPKKNVFARHKVLTGLGVLVLAVVVISVASGGGGSSDSSDTAGSTTTATATGSAPGGSTAAERPSAAAPRPGIGAPARDGKFEFIVRGVRDGGTTIGPDFMAERAQGRFVLVDLTVRNIGNRAQSLDVSSQKVLSTQGTQFSPNTTATISVDDAAVFYEQINPGNALQLTIAYDLPVGVDPAEIELHDSIFSGGVTVALR</sequence>
<gene>
    <name evidence="5" type="ORF">OG579_06775</name>
</gene>
<feature type="region of interest" description="Disordered" evidence="2">
    <location>
        <begin position="57"/>
        <end position="104"/>
    </location>
</feature>
<accession>A0AAU4K5Z5</accession>
<evidence type="ECO:0000256" key="2">
    <source>
        <dbReference type="SAM" id="MobiDB-lite"/>
    </source>
</evidence>
<feature type="compositionally biased region" description="Low complexity" evidence="2">
    <location>
        <begin position="62"/>
        <end position="103"/>
    </location>
</feature>
<feature type="region of interest" description="Disordered" evidence="2">
    <location>
        <begin position="1"/>
        <end position="28"/>
    </location>
</feature>
<evidence type="ECO:0000313" key="5">
    <source>
        <dbReference type="EMBL" id="WUM21486.1"/>
    </source>
</evidence>
<feature type="domain" description="DUF4352" evidence="4">
    <location>
        <begin position="98"/>
        <end position="220"/>
    </location>
</feature>
<keyword evidence="3" id="KW-0812">Transmembrane</keyword>
<name>A0AAU4K5Z5_9NOCA</name>
<evidence type="ECO:0000313" key="6">
    <source>
        <dbReference type="Proteomes" id="UP001432128"/>
    </source>
</evidence>
<evidence type="ECO:0000256" key="3">
    <source>
        <dbReference type="SAM" id="Phobius"/>
    </source>
</evidence>
<feature type="transmembrane region" description="Helical" evidence="3">
    <location>
        <begin position="38"/>
        <end position="58"/>
    </location>
</feature>